<proteinExistence type="predicted"/>
<keyword evidence="3" id="KW-1185">Reference proteome</keyword>
<dbReference type="AlphaFoldDB" id="A0A9Q1IIJ9"/>
<feature type="compositionally biased region" description="Basic and acidic residues" evidence="1">
    <location>
        <begin position="75"/>
        <end position="84"/>
    </location>
</feature>
<evidence type="ECO:0000256" key="1">
    <source>
        <dbReference type="SAM" id="MobiDB-lite"/>
    </source>
</evidence>
<dbReference type="EMBL" id="JAINUF010000015">
    <property type="protein sequence ID" value="KAJ8340891.1"/>
    <property type="molecule type" value="Genomic_DNA"/>
</dbReference>
<organism evidence="2 3">
    <name type="scientific">Synaphobranchus kaupii</name>
    <name type="common">Kaup's arrowtooth eel</name>
    <dbReference type="NCBI Taxonomy" id="118154"/>
    <lineage>
        <taxon>Eukaryota</taxon>
        <taxon>Metazoa</taxon>
        <taxon>Chordata</taxon>
        <taxon>Craniata</taxon>
        <taxon>Vertebrata</taxon>
        <taxon>Euteleostomi</taxon>
        <taxon>Actinopterygii</taxon>
        <taxon>Neopterygii</taxon>
        <taxon>Teleostei</taxon>
        <taxon>Anguilliformes</taxon>
        <taxon>Synaphobranchidae</taxon>
        <taxon>Synaphobranchus</taxon>
    </lineage>
</organism>
<reference evidence="2" key="1">
    <citation type="journal article" date="2023" name="Science">
        <title>Genome structures resolve the early diversification of teleost fishes.</title>
        <authorList>
            <person name="Parey E."/>
            <person name="Louis A."/>
            <person name="Montfort J."/>
            <person name="Bouchez O."/>
            <person name="Roques C."/>
            <person name="Iampietro C."/>
            <person name="Lluch J."/>
            <person name="Castinel A."/>
            <person name="Donnadieu C."/>
            <person name="Desvignes T."/>
            <person name="Floi Bucao C."/>
            <person name="Jouanno E."/>
            <person name="Wen M."/>
            <person name="Mejri S."/>
            <person name="Dirks R."/>
            <person name="Jansen H."/>
            <person name="Henkel C."/>
            <person name="Chen W.J."/>
            <person name="Zahm M."/>
            <person name="Cabau C."/>
            <person name="Klopp C."/>
            <person name="Thompson A.W."/>
            <person name="Robinson-Rechavi M."/>
            <person name="Braasch I."/>
            <person name="Lecointre G."/>
            <person name="Bobe J."/>
            <person name="Postlethwait J.H."/>
            <person name="Berthelot C."/>
            <person name="Roest Crollius H."/>
            <person name="Guiguen Y."/>
        </authorList>
    </citation>
    <scope>NUCLEOTIDE SEQUENCE</scope>
    <source>
        <strain evidence="2">WJC10195</strain>
    </source>
</reference>
<feature type="region of interest" description="Disordered" evidence="1">
    <location>
        <begin position="1"/>
        <end position="84"/>
    </location>
</feature>
<name>A0A9Q1IIJ9_SYNKA</name>
<protein>
    <submittedName>
        <fullName evidence="2">Uncharacterized protein</fullName>
    </submittedName>
</protein>
<evidence type="ECO:0000313" key="3">
    <source>
        <dbReference type="Proteomes" id="UP001152622"/>
    </source>
</evidence>
<accession>A0A9Q1IIJ9</accession>
<dbReference type="Proteomes" id="UP001152622">
    <property type="component" value="Chromosome 15"/>
</dbReference>
<evidence type="ECO:0000313" key="2">
    <source>
        <dbReference type="EMBL" id="KAJ8340891.1"/>
    </source>
</evidence>
<sequence>MGMICGSHAWTSGHGDGIDGVSDNETTSPIQPPPWEQRQSEETRSSAPGVITPPNRACSASPHRSPGPNPGARFGEQHLHPRPD</sequence>
<comment type="caution">
    <text evidence="2">The sequence shown here is derived from an EMBL/GenBank/DDBJ whole genome shotgun (WGS) entry which is preliminary data.</text>
</comment>
<gene>
    <name evidence="2" type="ORF">SKAU_G00331820</name>
</gene>